<dbReference type="AlphaFoldDB" id="A0A0H2KLJ4"/>
<keyword evidence="3" id="KW-1185">Reference proteome</keyword>
<proteinExistence type="predicted"/>
<evidence type="ECO:0000259" key="1">
    <source>
        <dbReference type="Pfam" id="PF25191"/>
    </source>
</evidence>
<accession>A0A0H2KLJ4</accession>
<evidence type="ECO:0000313" key="2">
    <source>
        <dbReference type="EMBL" id="KLN33998.1"/>
    </source>
</evidence>
<dbReference type="PATRIC" id="fig|264251.5.peg.2990"/>
<dbReference type="EMBL" id="JNBQ01000022">
    <property type="protein sequence ID" value="KLN33998.1"/>
    <property type="molecule type" value="Genomic_DNA"/>
</dbReference>
<evidence type="ECO:0000313" key="3">
    <source>
        <dbReference type="Proteomes" id="UP000035265"/>
    </source>
</evidence>
<protein>
    <recommendedName>
        <fullName evidence="1">DUF7832 domain-containing protein</fullName>
    </recommendedName>
</protein>
<dbReference type="STRING" id="264251.FB00_14670"/>
<organism evidence="2 3">
    <name type="scientific">Cellulosimicrobium funkei</name>
    <dbReference type="NCBI Taxonomy" id="264251"/>
    <lineage>
        <taxon>Bacteria</taxon>
        <taxon>Bacillati</taxon>
        <taxon>Actinomycetota</taxon>
        <taxon>Actinomycetes</taxon>
        <taxon>Micrococcales</taxon>
        <taxon>Promicromonosporaceae</taxon>
        <taxon>Cellulosimicrobium</taxon>
    </lineage>
</organism>
<dbReference type="Proteomes" id="UP000035265">
    <property type="component" value="Unassembled WGS sequence"/>
</dbReference>
<dbReference type="InterPro" id="IPR057154">
    <property type="entry name" value="DUF7832"/>
</dbReference>
<reference evidence="2 3" key="1">
    <citation type="submission" date="2014-05" db="EMBL/GenBank/DDBJ databases">
        <title>Cellulosimicrobium funkei U11 genome.</title>
        <authorList>
            <person name="Hu C."/>
            <person name="Gong Y."/>
            <person name="Wan W."/>
            <person name="Jiang M."/>
        </authorList>
    </citation>
    <scope>NUCLEOTIDE SEQUENCE [LARGE SCALE GENOMIC DNA]</scope>
    <source>
        <strain evidence="2 3">U11</strain>
    </source>
</reference>
<name>A0A0H2KLJ4_9MICO</name>
<dbReference type="Pfam" id="PF25191">
    <property type="entry name" value="DUF7832"/>
    <property type="match status" value="1"/>
</dbReference>
<gene>
    <name evidence="2" type="ORF">FB00_14670</name>
</gene>
<comment type="caution">
    <text evidence="2">The sequence shown here is derived from an EMBL/GenBank/DDBJ whole genome shotgun (WGS) entry which is preliminary data.</text>
</comment>
<dbReference type="RefSeq" id="WP_047233606.1">
    <property type="nucleotide sequence ID" value="NZ_JNBQ01000022.1"/>
</dbReference>
<feature type="domain" description="DUF7832" evidence="1">
    <location>
        <begin position="4"/>
        <end position="116"/>
    </location>
</feature>
<sequence>MTTKLDDASWHSEGLGYPPEAGPAAGATHIGVFLAWAVLGGHVSEQIAEDAADDLAALRERRTTPGAFVLAACDGRLVDEDLDDVAAAFASAYYTGDEEDEDDGGLYLEDYVDAVSPGDGEPEDVYRVPDTWETYDLVGPLIDARFSQWDDEGRPTVLRHRA</sequence>